<dbReference type="EMBL" id="CP002838">
    <property type="protein sequence ID" value="AEM38570.1"/>
    <property type="molecule type" value="Genomic_DNA"/>
</dbReference>
<dbReference type="OrthoDB" id="15192at2157"/>
<dbReference type="AlphaFoldDB" id="G0ED11"/>
<feature type="domain" description="Fe/B12 periplasmic-binding" evidence="1">
    <location>
        <begin position="109"/>
        <end position="379"/>
    </location>
</feature>
<dbReference type="PANTHER" id="PTHR30535">
    <property type="entry name" value="VITAMIN B12-BINDING PROTEIN"/>
    <property type="match status" value="1"/>
</dbReference>
<dbReference type="SUPFAM" id="SSF53807">
    <property type="entry name" value="Helical backbone' metal receptor"/>
    <property type="match status" value="1"/>
</dbReference>
<dbReference type="KEGG" id="pfm:Pyrfu_0701"/>
<dbReference type="InterPro" id="IPR050902">
    <property type="entry name" value="ABC_Transporter_SBP"/>
</dbReference>
<evidence type="ECO:0000313" key="3">
    <source>
        <dbReference type="Proteomes" id="UP000001037"/>
    </source>
</evidence>
<dbReference type="InterPro" id="IPR002491">
    <property type="entry name" value="ABC_transptr_periplasmic_BD"/>
</dbReference>
<dbReference type="PANTHER" id="PTHR30535:SF34">
    <property type="entry name" value="MOLYBDATE-BINDING PROTEIN MOLA"/>
    <property type="match status" value="1"/>
</dbReference>
<protein>
    <submittedName>
        <fullName evidence="2">Periplasmic binding protein</fullName>
    </submittedName>
</protein>
<evidence type="ECO:0000259" key="1">
    <source>
        <dbReference type="PROSITE" id="PS50983"/>
    </source>
</evidence>
<name>G0ED11_PYRF1</name>
<proteinExistence type="predicted"/>
<dbReference type="eggNOG" id="arCOG04233">
    <property type="taxonomic scope" value="Archaea"/>
</dbReference>
<organism evidence="2 3">
    <name type="scientific">Pyrolobus fumarii (strain DSM 11204 / 1A)</name>
    <dbReference type="NCBI Taxonomy" id="694429"/>
    <lineage>
        <taxon>Archaea</taxon>
        <taxon>Thermoproteota</taxon>
        <taxon>Thermoprotei</taxon>
        <taxon>Desulfurococcales</taxon>
        <taxon>Pyrodictiaceae</taxon>
        <taxon>Pyrolobus</taxon>
    </lineage>
</organism>
<dbReference type="STRING" id="694429.Pyrfu_0701"/>
<evidence type="ECO:0000313" key="2">
    <source>
        <dbReference type="EMBL" id="AEM38570.1"/>
    </source>
</evidence>
<keyword evidence="3" id="KW-1185">Reference proteome</keyword>
<dbReference type="Gene3D" id="3.40.50.1980">
    <property type="entry name" value="Nitrogenase molybdenum iron protein domain"/>
    <property type="match status" value="2"/>
</dbReference>
<dbReference type="Proteomes" id="UP000001037">
    <property type="component" value="Chromosome"/>
</dbReference>
<dbReference type="GO" id="GO:0071281">
    <property type="term" value="P:cellular response to iron ion"/>
    <property type="evidence" value="ECO:0007669"/>
    <property type="project" value="TreeGrafter"/>
</dbReference>
<dbReference type="PROSITE" id="PS50983">
    <property type="entry name" value="FE_B12_PBP"/>
    <property type="match status" value="1"/>
</dbReference>
<dbReference type="RefSeq" id="WP_014026247.1">
    <property type="nucleotide sequence ID" value="NC_015931.1"/>
</dbReference>
<accession>G0ED11</accession>
<dbReference type="InParanoid" id="G0ED11"/>
<sequence>MGRSLLAVIAAIIVVAAAVFVAVSGGAGGRVTVTVTHTQTELATVVETKPVTVTATLTVTETNVETVTETLVETKTVVETQTLSVRKEFPRFLVDALGRNVTIPEPPKKLASLSPAITEMLWALGVLNKLVAVDHSSDYPPVVVTWKKEGRVVDVGGYWWTGISLEKLVSAEPDLVIAEVGAHAKLLAAFRDYGLRVVYVRGGSAKTLEDVYLDIWLVGYAVGAERNATRWIEAMKANVTLVEEKLAEANVTSVPVLVILWWSPQGIWVSGGDTFLADMVKRAGGYLVTSKYSGWQQLSLEQLAELRPQLILYTGMGGDVNSTLQVLETIASSEPVKSMLEEGAKLCGLYGSATSIVLRPGPRAAMGVQLLASVIHPEVFGEPSYGVVCLGGG</sequence>
<gene>
    <name evidence="2" type="ordered locus">Pyrfu_0701</name>
</gene>
<dbReference type="Pfam" id="PF01497">
    <property type="entry name" value="Peripla_BP_2"/>
    <property type="match status" value="1"/>
</dbReference>
<dbReference type="GeneID" id="11139169"/>
<reference evidence="2 3" key="1">
    <citation type="journal article" date="2011" name="Stand. Genomic Sci.">
        <title>Complete genome sequence of the hyperthermophilic chemolithoautotroph Pyrolobus fumarii type strain (1A).</title>
        <authorList>
            <person name="Anderson I."/>
            <person name="Goker M."/>
            <person name="Nolan M."/>
            <person name="Lucas S."/>
            <person name="Hammon N."/>
            <person name="Deshpande S."/>
            <person name="Cheng J.F."/>
            <person name="Tapia R."/>
            <person name="Han C."/>
            <person name="Goodwin L."/>
            <person name="Pitluck S."/>
            <person name="Huntemann M."/>
            <person name="Liolios K."/>
            <person name="Ivanova N."/>
            <person name="Pagani I."/>
            <person name="Mavromatis K."/>
            <person name="Ovchinikova G."/>
            <person name="Pati A."/>
            <person name="Chen A."/>
            <person name="Palaniappan K."/>
            <person name="Land M."/>
            <person name="Hauser L."/>
            <person name="Brambilla E.M."/>
            <person name="Huber H."/>
            <person name="Yasawong M."/>
            <person name="Rohde M."/>
            <person name="Spring S."/>
            <person name="Abt B."/>
            <person name="Sikorski J."/>
            <person name="Wirth R."/>
            <person name="Detter J.C."/>
            <person name="Woyke T."/>
            <person name="Bristow J."/>
            <person name="Eisen J.A."/>
            <person name="Markowitz V."/>
            <person name="Hugenholtz P."/>
            <person name="Kyrpides N.C."/>
            <person name="Klenk H.P."/>
            <person name="Lapidus A."/>
        </authorList>
    </citation>
    <scope>NUCLEOTIDE SEQUENCE [LARGE SCALE GENOMIC DNA]</scope>
    <source>
        <strain evidence="3">DSM 11204 / 1A</strain>
    </source>
</reference>
<dbReference type="HOGENOM" id="CLU_038034_2_8_2"/>